<dbReference type="InterPro" id="IPR036388">
    <property type="entry name" value="WH-like_DNA-bd_sf"/>
</dbReference>
<feature type="compositionally biased region" description="Low complexity" evidence="1">
    <location>
        <begin position="176"/>
        <end position="187"/>
    </location>
</feature>
<accession>A0A7H8NIY8</accession>
<name>A0A7H8NIY8_9ACTN</name>
<dbReference type="AlphaFoldDB" id="A0A7H8NIY8"/>
<dbReference type="Proteomes" id="UP000509303">
    <property type="component" value="Chromosome"/>
</dbReference>
<reference evidence="2 3" key="1">
    <citation type="submission" date="2020-06" db="EMBL/GenBank/DDBJ databases">
        <title>Genome mining for natural products.</title>
        <authorList>
            <person name="Zhang B."/>
            <person name="Shi J."/>
            <person name="Ge H."/>
        </authorList>
    </citation>
    <scope>NUCLEOTIDE SEQUENCE [LARGE SCALE GENOMIC DNA]</scope>
    <source>
        <strain evidence="2 3">NA00687</strain>
    </source>
</reference>
<dbReference type="SUPFAM" id="SSF46785">
    <property type="entry name" value="Winged helix' DNA-binding domain"/>
    <property type="match status" value="1"/>
</dbReference>
<evidence type="ECO:0000313" key="2">
    <source>
        <dbReference type="EMBL" id="QKW54392.1"/>
    </source>
</evidence>
<proteinExistence type="predicted"/>
<organism evidence="2 3">
    <name type="scientific">Streptomyces buecherae</name>
    <dbReference type="NCBI Taxonomy" id="2763006"/>
    <lineage>
        <taxon>Bacteria</taxon>
        <taxon>Bacillati</taxon>
        <taxon>Actinomycetota</taxon>
        <taxon>Actinomycetes</taxon>
        <taxon>Kitasatosporales</taxon>
        <taxon>Streptomycetaceae</taxon>
        <taxon>Streptomyces</taxon>
    </lineage>
</organism>
<dbReference type="Pfam" id="PF12840">
    <property type="entry name" value="HTH_20"/>
    <property type="match status" value="1"/>
</dbReference>
<gene>
    <name evidence="2" type="ORF">HUT08_09955</name>
</gene>
<evidence type="ECO:0000256" key="1">
    <source>
        <dbReference type="SAM" id="MobiDB-lite"/>
    </source>
</evidence>
<dbReference type="Gene3D" id="1.10.10.10">
    <property type="entry name" value="Winged helix-like DNA-binding domain superfamily/Winged helix DNA-binding domain"/>
    <property type="match status" value="1"/>
</dbReference>
<sequence>MRLVGLLRAQGPRTATQAADLINESVASCSYHLRMLAKYGLVETAAGGRGREKPWRATARLTQWPTHSPEPAVAQAAEAVELAAVERYSELLSAAIETRRSLPRDWQEAGGISDVLLYLTAGELSAVQQQIDALLRPFEARETRPDSRPPGARLVQVIRAGFPVSRVTASGPAPEASRATDAATTRSGVVEATSATDSGGPRLDNSAGTKPTEANPAATGTAAVSGIPDPEDT</sequence>
<dbReference type="CDD" id="cd00090">
    <property type="entry name" value="HTH_ARSR"/>
    <property type="match status" value="1"/>
</dbReference>
<dbReference type="InterPro" id="IPR036390">
    <property type="entry name" value="WH_DNA-bd_sf"/>
</dbReference>
<evidence type="ECO:0000313" key="3">
    <source>
        <dbReference type="Proteomes" id="UP000509303"/>
    </source>
</evidence>
<feature type="region of interest" description="Disordered" evidence="1">
    <location>
        <begin position="166"/>
        <end position="233"/>
    </location>
</feature>
<keyword evidence="3" id="KW-1185">Reference proteome</keyword>
<dbReference type="InterPro" id="IPR011991">
    <property type="entry name" value="ArsR-like_HTH"/>
</dbReference>
<protein>
    <submittedName>
        <fullName evidence="2">Helix-turn-helix transcriptional regulator</fullName>
    </submittedName>
</protein>
<dbReference type="EMBL" id="CP054929">
    <property type="protein sequence ID" value="QKW54392.1"/>
    <property type="molecule type" value="Genomic_DNA"/>
</dbReference>